<dbReference type="EMBL" id="NTJZ01000009">
    <property type="protein sequence ID" value="PDH33351.1"/>
    <property type="molecule type" value="Genomic_DNA"/>
</dbReference>
<evidence type="ECO:0000313" key="3">
    <source>
        <dbReference type="Proteomes" id="UP000219329"/>
    </source>
</evidence>
<dbReference type="SUPFAM" id="SSF54427">
    <property type="entry name" value="NTF2-like"/>
    <property type="match status" value="1"/>
</dbReference>
<evidence type="ECO:0000259" key="1">
    <source>
        <dbReference type="Pfam" id="PF14534"/>
    </source>
</evidence>
<dbReference type="Gene3D" id="3.10.450.50">
    <property type="match status" value="1"/>
</dbReference>
<name>A0A2A5WAG3_9GAMM</name>
<dbReference type="Pfam" id="PF14534">
    <property type="entry name" value="DUF4440"/>
    <property type="match status" value="1"/>
</dbReference>
<gene>
    <name evidence="2" type="ORF">CNF02_09175</name>
</gene>
<feature type="domain" description="DUF4440" evidence="1">
    <location>
        <begin position="12"/>
        <end position="117"/>
    </location>
</feature>
<dbReference type="AlphaFoldDB" id="A0A2A5WAG3"/>
<reference evidence="2 3" key="1">
    <citation type="submission" date="2017-08" db="EMBL/GenBank/DDBJ databases">
        <title>Fine stratification of microbial communities through a metagenomic profile of the photic zone.</title>
        <authorList>
            <person name="Haro-Moreno J.M."/>
            <person name="Lopez-Perez M."/>
            <person name="De La Torre J."/>
            <person name="Picazo A."/>
            <person name="Camacho A."/>
            <person name="Rodriguez-Valera F."/>
        </authorList>
    </citation>
    <scope>NUCLEOTIDE SEQUENCE [LARGE SCALE GENOMIC DNA]</scope>
    <source>
        <strain evidence="2">MED-G28</strain>
    </source>
</reference>
<organism evidence="2 3">
    <name type="scientific">OM182 bacterium MED-G28</name>
    <dbReference type="NCBI Taxonomy" id="1986256"/>
    <lineage>
        <taxon>Bacteria</taxon>
        <taxon>Pseudomonadati</taxon>
        <taxon>Pseudomonadota</taxon>
        <taxon>Gammaproteobacteria</taxon>
        <taxon>OMG group</taxon>
        <taxon>OM182 clade</taxon>
    </lineage>
</organism>
<comment type="caution">
    <text evidence="2">The sequence shown here is derived from an EMBL/GenBank/DDBJ whole genome shotgun (WGS) entry which is preliminary data.</text>
</comment>
<dbReference type="InterPro" id="IPR032710">
    <property type="entry name" value="NTF2-like_dom_sf"/>
</dbReference>
<protein>
    <submittedName>
        <fullName evidence="2">DUF4440 domain-containing protein</fullName>
    </submittedName>
</protein>
<dbReference type="Proteomes" id="UP000219329">
    <property type="component" value="Unassembled WGS sequence"/>
</dbReference>
<evidence type="ECO:0000313" key="2">
    <source>
        <dbReference type="EMBL" id="PDH33351.1"/>
    </source>
</evidence>
<proteinExistence type="predicted"/>
<dbReference type="InterPro" id="IPR027843">
    <property type="entry name" value="DUF4440"/>
</dbReference>
<sequence length="128" mass="14079">MSEPDDLYSTICAANEVFMERFGQGDSTGVAELYTEDGQFLPPNSDEVIGKNAIQGAFQGLMDSGIKAIKLETLEVENHGDMASEVGRFTLLDQGNQILDRGKFIVIWKLVTGKWKLHRDIINSSLAA</sequence>
<accession>A0A2A5WAG3</accession>